<evidence type="ECO:0000256" key="5">
    <source>
        <dbReference type="SAM" id="MobiDB-lite"/>
    </source>
</evidence>
<evidence type="ECO:0000256" key="3">
    <source>
        <dbReference type="ARBA" id="ARBA00022490"/>
    </source>
</evidence>
<sequence length="115" mass="12703">MAYKSIEIAQLRAQQEALNKQLAEAKERETRQVMIEIVQKMREYGISINELMGRKSGAQPDEPSAKYRDPASGSTWSGRGRAPAWIVGKDRDAFLADKGAAARAMVQAALFPEGH</sequence>
<keyword evidence="4" id="KW-0238">DNA-binding</keyword>
<dbReference type="Proteomes" id="UP000054911">
    <property type="component" value="Unassembled WGS sequence"/>
</dbReference>
<comment type="similarity">
    <text evidence="2">Belongs to the histone-like protein H-NS family.</text>
</comment>
<keyword evidence="3" id="KW-0963">Cytoplasm</keyword>
<dbReference type="SMART" id="SM00528">
    <property type="entry name" value="HNS"/>
    <property type="match status" value="1"/>
</dbReference>
<dbReference type="SUPFAM" id="SSF81273">
    <property type="entry name" value="H-NS histone-like proteins"/>
    <property type="match status" value="1"/>
</dbReference>
<comment type="subcellular location">
    <subcellularLocation>
        <location evidence="1">Cytoplasm</location>
        <location evidence="1">Nucleoid</location>
    </subcellularLocation>
</comment>
<dbReference type="GO" id="GO:0003677">
    <property type="term" value="F:DNA binding"/>
    <property type="evidence" value="ECO:0007669"/>
    <property type="project" value="UniProtKB-KW"/>
</dbReference>
<dbReference type="AlphaFoldDB" id="A0A158CIR7"/>
<accession>A0A158CIR7</accession>
<comment type="caution">
    <text evidence="7">The sequence shown here is derived from an EMBL/GenBank/DDBJ whole genome shotgun (WGS) entry which is preliminary data.</text>
</comment>
<organism evidence="7 8">
    <name type="scientific">Caballeronia pedi</name>
    <dbReference type="NCBI Taxonomy" id="1777141"/>
    <lineage>
        <taxon>Bacteria</taxon>
        <taxon>Pseudomonadati</taxon>
        <taxon>Pseudomonadota</taxon>
        <taxon>Betaproteobacteria</taxon>
        <taxon>Burkholderiales</taxon>
        <taxon>Burkholderiaceae</taxon>
        <taxon>Caballeronia</taxon>
    </lineage>
</organism>
<evidence type="ECO:0000259" key="6">
    <source>
        <dbReference type="SMART" id="SM00528"/>
    </source>
</evidence>
<dbReference type="InterPro" id="IPR027444">
    <property type="entry name" value="H-NS_C_dom"/>
</dbReference>
<feature type="region of interest" description="Disordered" evidence="5">
    <location>
        <begin position="52"/>
        <end position="81"/>
    </location>
</feature>
<dbReference type="GO" id="GO:0009295">
    <property type="term" value="C:nucleoid"/>
    <property type="evidence" value="ECO:0007669"/>
    <property type="project" value="UniProtKB-SubCell"/>
</dbReference>
<evidence type="ECO:0000256" key="4">
    <source>
        <dbReference type="ARBA" id="ARBA00023125"/>
    </source>
</evidence>
<dbReference type="EMBL" id="FCOE02000021">
    <property type="protein sequence ID" value="SAK81776.1"/>
    <property type="molecule type" value="Genomic_DNA"/>
</dbReference>
<dbReference type="Gene3D" id="4.10.430.30">
    <property type="match status" value="1"/>
</dbReference>
<evidence type="ECO:0000313" key="7">
    <source>
        <dbReference type="EMBL" id="SAK81776.1"/>
    </source>
</evidence>
<dbReference type="STRING" id="1777141.AWB80_05254"/>
<evidence type="ECO:0000256" key="1">
    <source>
        <dbReference type="ARBA" id="ARBA00004453"/>
    </source>
</evidence>
<dbReference type="RefSeq" id="WP_061177618.1">
    <property type="nucleotide sequence ID" value="NZ_FCOE02000021.1"/>
</dbReference>
<proteinExistence type="inferred from homology"/>
<gene>
    <name evidence="7" type="ORF">AWB80_05254</name>
</gene>
<evidence type="ECO:0000313" key="8">
    <source>
        <dbReference type="Proteomes" id="UP000054911"/>
    </source>
</evidence>
<keyword evidence="8" id="KW-1185">Reference proteome</keyword>
<name>A0A158CIR7_9BURK</name>
<protein>
    <submittedName>
        <fullName evidence="7">Histone family protein nucleoid-structuring protein H-NS</fullName>
    </submittedName>
</protein>
<evidence type="ECO:0000256" key="2">
    <source>
        <dbReference type="ARBA" id="ARBA00010610"/>
    </source>
</evidence>
<reference evidence="7" key="1">
    <citation type="submission" date="2016-01" db="EMBL/GenBank/DDBJ databases">
        <authorList>
            <person name="Peeters C."/>
        </authorList>
    </citation>
    <scope>NUCLEOTIDE SEQUENCE [LARGE SCALE GENOMIC DNA]</scope>
    <source>
        <strain evidence="7">LMG 29323</strain>
    </source>
</reference>
<dbReference type="PANTHER" id="PTHR38097">
    <property type="match status" value="1"/>
</dbReference>
<dbReference type="OrthoDB" id="5297879at2"/>
<feature type="domain" description="DNA-binding protein H-NS-like C-terminal" evidence="6">
    <location>
        <begin position="57"/>
        <end position="96"/>
    </location>
</feature>
<dbReference type="Pfam" id="PF00816">
    <property type="entry name" value="Histone_HNS"/>
    <property type="match status" value="1"/>
</dbReference>
<dbReference type="PANTHER" id="PTHR38097:SF2">
    <property type="entry name" value="DNA-BINDING PROTEIN STPA"/>
    <property type="match status" value="1"/>
</dbReference>